<evidence type="ECO:0000313" key="12">
    <source>
        <dbReference type="EMBL" id="HIR47865.1"/>
    </source>
</evidence>
<evidence type="ECO:0000313" key="13">
    <source>
        <dbReference type="Proteomes" id="UP000824242"/>
    </source>
</evidence>
<reference evidence="12" key="2">
    <citation type="journal article" date="2021" name="PeerJ">
        <title>Extensive microbial diversity within the chicken gut microbiome revealed by metagenomics and culture.</title>
        <authorList>
            <person name="Gilroy R."/>
            <person name="Ravi A."/>
            <person name="Getino M."/>
            <person name="Pursley I."/>
            <person name="Horton D.L."/>
            <person name="Alikhan N.F."/>
            <person name="Baker D."/>
            <person name="Gharbi K."/>
            <person name="Hall N."/>
            <person name="Watson M."/>
            <person name="Adriaenssens E.M."/>
            <person name="Foster-Nyarko E."/>
            <person name="Jarju S."/>
            <person name="Secka A."/>
            <person name="Antonio M."/>
            <person name="Oren A."/>
            <person name="Chaudhuri R.R."/>
            <person name="La Ragione R."/>
            <person name="Hildebrand F."/>
            <person name="Pallen M.J."/>
        </authorList>
    </citation>
    <scope>NUCLEOTIDE SEQUENCE</scope>
    <source>
        <strain evidence="12">ChiSxjej1B13-7958</strain>
    </source>
</reference>
<comment type="catalytic activity">
    <reaction evidence="6">
        <text>L-dopachrome = 5,6-dihydroxyindole-2-carboxylate</text>
        <dbReference type="Rhea" id="RHEA:13041"/>
        <dbReference type="ChEBI" id="CHEBI:16875"/>
        <dbReference type="ChEBI" id="CHEBI:57509"/>
        <dbReference type="EC" id="5.3.3.12"/>
    </reaction>
</comment>
<keyword evidence="3" id="KW-0964">Secreted</keyword>
<dbReference type="GO" id="GO:0005125">
    <property type="term" value="F:cytokine activity"/>
    <property type="evidence" value="ECO:0007669"/>
    <property type="project" value="UniProtKB-KW"/>
</dbReference>
<evidence type="ECO:0000256" key="7">
    <source>
        <dbReference type="ARBA" id="ARBA00038932"/>
    </source>
</evidence>
<keyword evidence="2" id="KW-0202">Cytokine</keyword>
<evidence type="ECO:0000256" key="10">
    <source>
        <dbReference type="ARBA" id="ARBA00041912"/>
    </source>
</evidence>
<dbReference type="GO" id="GO:0050178">
    <property type="term" value="F:phenylpyruvate tautomerase activity"/>
    <property type="evidence" value="ECO:0007669"/>
    <property type="project" value="UniProtKB-EC"/>
</dbReference>
<organism evidence="12 13">
    <name type="scientific">Candidatus Caccousia avicola</name>
    <dbReference type="NCBI Taxonomy" id="2840721"/>
    <lineage>
        <taxon>Bacteria</taxon>
        <taxon>Bacillati</taxon>
        <taxon>Bacillota</taxon>
        <taxon>Clostridia</taxon>
        <taxon>Eubacteriales</taxon>
        <taxon>Oscillospiraceae</taxon>
        <taxon>Oscillospiraceae incertae sedis</taxon>
        <taxon>Candidatus Caccousia</taxon>
    </lineage>
</organism>
<dbReference type="PANTHER" id="PTHR11954">
    <property type="entry name" value="D-DOPACHROME DECARBOXYLASE"/>
    <property type="match status" value="1"/>
</dbReference>
<dbReference type="EC" id="5.3.2.1" evidence="8"/>
<dbReference type="AlphaFoldDB" id="A0A9D1DF05"/>
<dbReference type="EMBL" id="DVGZ01000103">
    <property type="protein sequence ID" value="HIR47865.1"/>
    <property type="molecule type" value="Genomic_DNA"/>
</dbReference>
<evidence type="ECO:0000256" key="1">
    <source>
        <dbReference type="ARBA" id="ARBA00004613"/>
    </source>
</evidence>
<comment type="catalytic activity">
    <reaction evidence="5">
        <text>3-phenylpyruvate = enol-phenylpyruvate</text>
        <dbReference type="Rhea" id="RHEA:17097"/>
        <dbReference type="ChEBI" id="CHEBI:16815"/>
        <dbReference type="ChEBI" id="CHEBI:18005"/>
        <dbReference type="EC" id="5.3.2.1"/>
    </reaction>
</comment>
<dbReference type="SUPFAM" id="SSF55331">
    <property type="entry name" value="Tautomerase/MIF"/>
    <property type="match status" value="1"/>
</dbReference>
<dbReference type="InterPro" id="IPR001398">
    <property type="entry name" value="Macrophage_inhib_fac"/>
</dbReference>
<gene>
    <name evidence="12" type="ORF">IAB89_09475</name>
</gene>
<dbReference type="InterPro" id="IPR014347">
    <property type="entry name" value="Tautomerase/MIF_sf"/>
</dbReference>
<evidence type="ECO:0000256" key="11">
    <source>
        <dbReference type="ARBA" id="ARBA00042730"/>
    </source>
</evidence>
<keyword evidence="4" id="KW-0413">Isomerase</keyword>
<evidence type="ECO:0000256" key="6">
    <source>
        <dbReference type="ARBA" id="ARBA00036823"/>
    </source>
</evidence>
<accession>A0A9D1DF05</accession>
<evidence type="ECO:0000256" key="3">
    <source>
        <dbReference type="ARBA" id="ARBA00022525"/>
    </source>
</evidence>
<name>A0A9D1DF05_9FIRM</name>
<dbReference type="Gene3D" id="3.30.429.10">
    <property type="entry name" value="Macrophage Migration Inhibitory Factor"/>
    <property type="match status" value="1"/>
</dbReference>
<dbReference type="PANTHER" id="PTHR11954:SF6">
    <property type="entry name" value="MACROPHAGE MIGRATION INHIBITORY FACTOR"/>
    <property type="match status" value="1"/>
</dbReference>
<evidence type="ECO:0000256" key="8">
    <source>
        <dbReference type="ARBA" id="ARBA00039086"/>
    </source>
</evidence>
<comment type="subcellular location">
    <subcellularLocation>
        <location evidence="1">Secreted</location>
    </subcellularLocation>
</comment>
<comment type="caution">
    <text evidence="12">The sequence shown here is derived from an EMBL/GenBank/DDBJ whole genome shotgun (WGS) entry which is preliminary data.</text>
</comment>
<protein>
    <recommendedName>
        <fullName evidence="11">L-dopachrome isomerase</fullName>
        <ecNumber evidence="8">5.3.2.1</ecNumber>
        <ecNumber evidence="7">5.3.3.12</ecNumber>
    </recommendedName>
    <alternativeName>
        <fullName evidence="9">L-dopachrome tautomerase</fullName>
    </alternativeName>
    <alternativeName>
        <fullName evidence="10">Phenylpyruvate tautomerase</fullName>
    </alternativeName>
</protein>
<evidence type="ECO:0000256" key="9">
    <source>
        <dbReference type="ARBA" id="ARBA00041631"/>
    </source>
</evidence>
<dbReference type="Pfam" id="PF01187">
    <property type="entry name" value="MIF"/>
    <property type="match status" value="1"/>
</dbReference>
<dbReference type="GO" id="GO:0005615">
    <property type="term" value="C:extracellular space"/>
    <property type="evidence" value="ECO:0007669"/>
    <property type="project" value="UniProtKB-KW"/>
</dbReference>
<proteinExistence type="predicted"/>
<evidence type="ECO:0000256" key="2">
    <source>
        <dbReference type="ARBA" id="ARBA00022514"/>
    </source>
</evidence>
<sequence>MPCIQWKTNLAITPAQEESLRSALGEAIALLPGKSESWLMLTFEPETRMAFRGKADEPVAFIAVDLYGGAPDSACNQLTARLCSLAQSVLGIQPDHVYVRYLATDQWGWNGSNF</sequence>
<evidence type="ECO:0000256" key="4">
    <source>
        <dbReference type="ARBA" id="ARBA00023235"/>
    </source>
</evidence>
<evidence type="ECO:0000256" key="5">
    <source>
        <dbReference type="ARBA" id="ARBA00036735"/>
    </source>
</evidence>
<dbReference type="Proteomes" id="UP000824242">
    <property type="component" value="Unassembled WGS sequence"/>
</dbReference>
<dbReference type="EC" id="5.3.3.12" evidence="7"/>
<dbReference type="GO" id="GO:0004167">
    <property type="term" value="F:dopachrome isomerase activity"/>
    <property type="evidence" value="ECO:0007669"/>
    <property type="project" value="UniProtKB-EC"/>
</dbReference>
<reference evidence="12" key="1">
    <citation type="submission" date="2020-10" db="EMBL/GenBank/DDBJ databases">
        <authorList>
            <person name="Gilroy R."/>
        </authorList>
    </citation>
    <scope>NUCLEOTIDE SEQUENCE</scope>
    <source>
        <strain evidence="12">ChiSxjej1B13-7958</strain>
    </source>
</reference>